<accession>A0ABW7G643</accession>
<keyword evidence="3" id="KW-1185">Reference proteome</keyword>
<protein>
    <submittedName>
        <fullName evidence="2">Zinc-ribbon domain-containing protein</fullName>
    </submittedName>
</protein>
<dbReference type="RefSeq" id="WP_394488286.1">
    <property type="nucleotide sequence ID" value="NZ_JBIGIA010000007.1"/>
</dbReference>
<evidence type="ECO:0000259" key="1">
    <source>
        <dbReference type="Pfam" id="PF13451"/>
    </source>
</evidence>
<name>A0ABW7G643_9BURK</name>
<reference evidence="2 3" key="1">
    <citation type="submission" date="2024-09" db="EMBL/GenBank/DDBJ databases">
        <title>Novel species of the genus Pelomonas and Roseateles isolated from streams.</title>
        <authorList>
            <person name="Lu H."/>
        </authorList>
    </citation>
    <scope>NUCLEOTIDE SEQUENCE [LARGE SCALE GENOMIC DNA]</scope>
    <source>
        <strain evidence="2 3">BYS96W</strain>
    </source>
</reference>
<dbReference type="InterPro" id="IPR025306">
    <property type="entry name" value="Zn-bnd_dom_prob"/>
</dbReference>
<comment type="caution">
    <text evidence="2">The sequence shown here is derived from an EMBL/GenBank/DDBJ whole genome shotgun (WGS) entry which is preliminary data.</text>
</comment>
<dbReference type="Pfam" id="PF13451">
    <property type="entry name" value="zf_Tbcl"/>
    <property type="match status" value="1"/>
</dbReference>
<evidence type="ECO:0000313" key="3">
    <source>
        <dbReference type="Proteomes" id="UP001606305"/>
    </source>
</evidence>
<dbReference type="EMBL" id="JBIGIA010000007">
    <property type="protein sequence ID" value="MFG6457428.1"/>
    <property type="molecule type" value="Genomic_DNA"/>
</dbReference>
<organism evidence="2 3">
    <name type="scientific">Pelomonas nitida</name>
    <dbReference type="NCBI Taxonomy" id="3299027"/>
    <lineage>
        <taxon>Bacteria</taxon>
        <taxon>Pseudomonadati</taxon>
        <taxon>Pseudomonadota</taxon>
        <taxon>Betaproteobacteria</taxon>
        <taxon>Burkholderiales</taxon>
        <taxon>Sphaerotilaceae</taxon>
        <taxon>Roseateles</taxon>
    </lineage>
</organism>
<evidence type="ECO:0000313" key="2">
    <source>
        <dbReference type="EMBL" id="MFG6457428.1"/>
    </source>
</evidence>
<gene>
    <name evidence="2" type="ORF">ACG00X_11345</name>
</gene>
<dbReference type="Proteomes" id="UP001606305">
    <property type="component" value="Unassembled WGS sequence"/>
</dbReference>
<sequence>MSVIRRLLLPGRCGGGEPLDREGLMKSNKQRRAEIKQLRLERAVRASAHAQRAGAVDPRVLRSLGAEPADQDMLQRHHAQPPCIGFPAFYVDRPFRCRDCGSQEVWTAKQQKWWFETIGAHLDSGAARCLPCRRQRRAVLAKAQAVPGADLLRQEVAWLRSVSASSPDAETERRVDAALASKWDGVRKVAIEVLGRWGRRSDIEWLRAFALDGERDGYDGQRRAAAQALTPWLRHPDDDAWVLEAVAATRYVTWPWGDFVRGIAPALLDAAVRDALDSGHAIRLENLYRMLRLAQRVPAEPLWSELRKHPALAAWVRLNS</sequence>
<feature type="domain" description="Probable zinc-binding" evidence="1">
    <location>
        <begin position="92"/>
        <end position="138"/>
    </location>
</feature>
<proteinExistence type="predicted"/>